<gene>
    <name evidence="4" type="primary">ORF57480</name>
</gene>
<dbReference type="AlphaFoldDB" id="A0A0B6ZC30"/>
<dbReference type="EMBL" id="HACG01019284">
    <property type="protein sequence ID" value="CEK66149.1"/>
    <property type="molecule type" value="Transcribed_RNA"/>
</dbReference>
<organism evidence="4">
    <name type="scientific">Arion vulgaris</name>
    <dbReference type="NCBI Taxonomy" id="1028688"/>
    <lineage>
        <taxon>Eukaryota</taxon>
        <taxon>Metazoa</taxon>
        <taxon>Spiralia</taxon>
        <taxon>Lophotrochozoa</taxon>
        <taxon>Mollusca</taxon>
        <taxon>Gastropoda</taxon>
        <taxon>Heterobranchia</taxon>
        <taxon>Euthyneura</taxon>
        <taxon>Panpulmonata</taxon>
        <taxon>Eupulmonata</taxon>
        <taxon>Stylommatophora</taxon>
        <taxon>Helicina</taxon>
        <taxon>Arionoidea</taxon>
        <taxon>Arionidae</taxon>
        <taxon>Arion</taxon>
    </lineage>
</organism>
<proteinExistence type="predicted"/>
<keyword evidence="2" id="KW-1015">Disulfide bond</keyword>
<dbReference type="PANTHER" id="PTHR24051">
    <property type="entry name" value="SUSHI DOMAIN-CONTAINING PROTEIN 1"/>
    <property type="match status" value="1"/>
</dbReference>
<dbReference type="InterPro" id="IPR051622">
    <property type="entry name" value="R-tyr_protein_phosphatases"/>
</dbReference>
<feature type="non-terminal residue" evidence="4">
    <location>
        <position position="145"/>
    </location>
</feature>
<feature type="non-terminal residue" evidence="4">
    <location>
        <position position="1"/>
    </location>
</feature>
<dbReference type="InterPro" id="IPR013783">
    <property type="entry name" value="Ig-like_fold"/>
</dbReference>
<dbReference type="SUPFAM" id="SSF49265">
    <property type="entry name" value="Fibronectin type III"/>
    <property type="match status" value="1"/>
</dbReference>
<dbReference type="InterPro" id="IPR003961">
    <property type="entry name" value="FN3_dom"/>
</dbReference>
<accession>A0A0B6ZC30</accession>
<evidence type="ECO:0000259" key="3">
    <source>
        <dbReference type="PROSITE" id="PS50853"/>
    </source>
</evidence>
<sequence length="145" mass="16202">QVTAVASDAVYVRWQPPLQPNGVITKYRIYQQQPTIMNSEILINQVLGNVQSFLHSGQDLKPYSVYEYKVIASNSVGDISSNWSFVRTLESPPTGLSVPTISNISTYGIYLKWTPPTSPNGVIKEYRLLYQLDPASSQNTQMFVG</sequence>
<protein>
    <recommendedName>
        <fullName evidence="3">Fibronectin type-III domain-containing protein</fullName>
    </recommendedName>
</protein>
<evidence type="ECO:0000256" key="2">
    <source>
        <dbReference type="ARBA" id="ARBA00023157"/>
    </source>
</evidence>
<dbReference type="Gene3D" id="2.60.40.10">
    <property type="entry name" value="Immunoglobulins"/>
    <property type="match status" value="2"/>
</dbReference>
<dbReference type="PROSITE" id="PS50853">
    <property type="entry name" value="FN3"/>
    <property type="match status" value="2"/>
</dbReference>
<feature type="domain" description="Fibronectin type-III" evidence="3">
    <location>
        <begin position="1"/>
        <end position="94"/>
    </location>
</feature>
<dbReference type="Pfam" id="PF00041">
    <property type="entry name" value="fn3"/>
    <property type="match status" value="1"/>
</dbReference>
<evidence type="ECO:0000256" key="1">
    <source>
        <dbReference type="ARBA" id="ARBA00022737"/>
    </source>
</evidence>
<keyword evidence="1" id="KW-0677">Repeat</keyword>
<name>A0A0B6ZC30_9EUPU</name>
<dbReference type="InterPro" id="IPR036116">
    <property type="entry name" value="FN3_sf"/>
</dbReference>
<reference evidence="4" key="1">
    <citation type="submission" date="2014-12" db="EMBL/GenBank/DDBJ databases">
        <title>Insight into the proteome of Arion vulgaris.</title>
        <authorList>
            <person name="Aradska J."/>
            <person name="Bulat T."/>
            <person name="Smidak R."/>
            <person name="Sarate P."/>
            <person name="Gangsoo J."/>
            <person name="Sialana F."/>
            <person name="Bilban M."/>
            <person name="Lubec G."/>
        </authorList>
    </citation>
    <scope>NUCLEOTIDE SEQUENCE</scope>
    <source>
        <tissue evidence="4">Skin</tissue>
    </source>
</reference>
<evidence type="ECO:0000313" key="4">
    <source>
        <dbReference type="EMBL" id="CEK66149.1"/>
    </source>
</evidence>
<feature type="domain" description="Fibronectin type-III" evidence="3">
    <location>
        <begin position="95"/>
        <end position="145"/>
    </location>
</feature>
<dbReference type="CDD" id="cd00063">
    <property type="entry name" value="FN3"/>
    <property type="match status" value="2"/>
</dbReference>
<dbReference type="PANTHER" id="PTHR24051:SF9">
    <property type="entry name" value="FIBRONECTIN TYPE-III DOMAIN-CONTAINING PROTEIN"/>
    <property type="match status" value="1"/>
</dbReference>